<dbReference type="InterPro" id="IPR036866">
    <property type="entry name" value="RibonucZ/Hydroxyglut_hydro"/>
</dbReference>
<evidence type="ECO:0000259" key="2">
    <source>
        <dbReference type="SMART" id="SM00849"/>
    </source>
</evidence>
<dbReference type="SMART" id="SM00849">
    <property type="entry name" value="Lactamase_B"/>
    <property type="match status" value="1"/>
</dbReference>
<organism evidence="3 5">
    <name type="scientific">Cercospora beticola</name>
    <name type="common">Sugarbeet leaf spot fungus</name>
    <dbReference type="NCBI Taxonomy" id="122368"/>
    <lineage>
        <taxon>Eukaryota</taxon>
        <taxon>Fungi</taxon>
        <taxon>Dikarya</taxon>
        <taxon>Ascomycota</taxon>
        <taxon>Pezizomycotina</taxon>
        <taxon>Dothideomycetes</taxon>
        <taxon>Dothideomycetidae</taxon>
        <taxon>Mycosphaerellales</taxon>
        <taxon>Mycosphaerellaceae</taxon>
        <taxon>Cercospora</taxon>
    </lineage>
</organism>
<dbReference type="SUPFAM" id="SSF56281">
    <property type="entry name" value="Metallo-hydrolase/oxidoreductase"/>
    <property type="match status" value="1"/>
</dbReference>
<keyword evidence="1" id="KW-0732">Signal</keyword>
<dbReference type="EMBL" id="LKMD01000100">
    <property type="protein sequence ID" value="PIB01673.1"/>
    <property type="molecule type" value="Genomic_DNA"/>
</dbReference>
<accession>A0A2G5IB19</accession>
<dbReference type="PANTHER" id="PTHR42951:SF14">
    <property type="entry name" value="METALLO-BETA-LACTAMASE SUPERFAMILY PROTEIN"/>
    <property type="match status" value="1"/>
</dbReference>
<feature type="signal peptide" evidence="1">
    <location>
        <begin position="1"/>
        <end position="22"/>
    </location>
</feature>
<sequence length="333" mass="36589">MHLTTPVSILVSILSLASSCQAHPTHKEPLRVETFINSGPSLDVVSSLIIGSEAAVLVDMPLAIPQAESLAAWVNQTTDKPLVAVFSTHSHPDHYLSGAAFLQYFPNTKYYAHPDAAALIQNESNQQIQAWGSILGNQIVVSEATIPTPYNFTFFTLPGNEHSPIQLLSPLGGDTIDETLFYIPSIQTLIAGDTVYSHDMHLWLADLLTPALTSSWLSTLGYIKSLGLRRVIPGHALSIDNFGPTTDVAHTEAYVKFFQQKIEARGVDYFTPRQIFDQFDAEFPGLLNKANSTTSATLLNITSEEFGKNGTRRTHYVDLASFNDTRALTDWQL</sequence>
<evidence type="ECO:0000313" key="5">
    <source>
        <dbReference type="Proteomes" id="UP000230605"/>
    </source>
</evidence>
<dbReference type="AlphaFoldDB" id="A0A2G5IB19"/>
<protein>
    <recommendedName>
        <fullName evidence="2">Metallo-beta-lactamase domain-containing protein</fullName>
    </recommendedName>
</protein>
<dbReference type="Proteomes" id="UP001302367">
    <property type="component" value="Chromosome 2"/>
</dbReference>
<evidence type="ECO:0000256" key="1">
    <source>
        <dbReference type="SAM" id="SignalP"/>
    </source>
</evidence>
<feature type="chain" id="PRO_5013828364" description="Metallo-beta-lactamase domain-containing protein" evidence="1">
    <location>
        <begin position="23"/>
        <end position="333"/>
    </location>
</feature>
<name>A0A2G5IB19_CERBT</name>
<feature type="domain" description="Metallo-beta-lactamase" evidence="2">
    <location>
        <begin position="43"/>
        <end position="235"/>
    </location>
</feature>
<evidence type="ECO:0000313" key="3">
    <source>
        <dbReference type="EMBL" id="PIB01673.1"/>
    </source>
</evidence>
<dbReference type="InterPro" id="IPR001279">
    <property type="entry name" value="Metallo-B-lactamas"/>
</dbReference>
<evidence type="ECO:0000313" key="4">
    <source>
        <dbReference type="EMBL" id="WPA97613.1"/>
    </source>
</evidence>
<keyword evidence="6" id="KW-1185">Reference proteome</keyword>
<proteinExistence type="predicted"/>
<dbReference type="PANTHER" id="PTHR42951">
    <property type="entry name" value="METALLO-BETA-LACTAMASE DOMAIN-CONTAINING"/>
    <property type="match status" value="1"/>
</dbReference>
<gene>
    <name evidence="3" type="ORF">CB0940_02230</name>
    <name evidence="4" type="ORF">RHO25_002223</name>
</gene>
<dbReference type="CDD" id="cd07739">
    <property type="entry name" value="metallo-hydrolase-like_MBL-fold"/>
    <property type="match status" value="1"/>
</dbReference>
<dbReference type="Proteomes" id="UP000230605">
    <property type="component" value="Chromosome 1"/>
</dbReference>
<dbReference type="OrthoDB" id="536211at2759"/>
<dbReference type="Gene3D" id="3.60.15.10">
    <property type="entry name" value="Ribonuclease Z/Hydroxyacylglutathione hydrolase-like"/>
    <property type="match status" value="1"/>
</dbReference>
<dbReference type="InterPro" id="IPR050855">
    <property type="entry name" value="NDM-1-like"/>
</dbReference>
<reference evidence="3 5" key="1">
    <citation type="submission" date="2015-10" db="EMBL/GenBank/DDBJ databases">
        <title>The cercosporin biosynthetic gene cluster was horizontally transferred to several fungal lineages and shown to be expanded in Cercospora beticola based on microsynteny with recipient genomes.</title>
        <authorList>
            <person name="De Jonge R."/>
            <person name="Ebert M.K."/>
            <person name="Suttle J.C."/>
            <person name="Jurick Ii W.M."/>
            <person name="Secor G.A."/>
            <person name="Thomma B.P."/>
            <person name="Van De Peer Y."/>
            <person name="Bolton M.D."/>
        </authorList>
    </citation>
    <scope>NUCLEOTIDE SEQUENCE [LARGE SCALE GENOMIC DNA]</scope>
    <source>
        <strain evidence="3 5">09-40</strain>
    </source>
</reference>
<reference evidence="4 6" key="2">
    <citation type="submission" date="2023-09" db="EMBL/GenBank/DDBJ databases">
        <title>Complete-Gapless Cercospora beticola genome.</title>
        <authorList>
            <person name="Wyatt N.A."/>
            <person name="Spanner R.E."/>
            <person name="Bolton M.D."/>
        </authorList>
    </citation>
    <scope>NUCLEOTIDE SEQUENCE [LARGE SCALE GENOMIC DNA]</scope>
    <source>
        <strain evidence="4">Cb09-40</strain>
    </source>
</reference>
<evidence type="ECO:0000313" key="6">
    <source>
        <dbReference type="Proteomes" id="UP001302367"/>
    </source>
</evidence>
<dbReference type="EMBL" id="CP134185">
    <property type="protein sequence ID" value="WPA97613.1"/>
    <property type="molecule type" value="Genomic_DNA"/>
</dbReference>
<dbReference type="Pfam" id="PF00753">
    <property type="entry name" value="Lactamase_B"/>
    <property type="match status" value="1"/>
</dbReference>